<gene>
    <name evidence="2" type="primary">pilO</name>
    <name evidence="2" type="ORF">ACFOGI_07575</name>
</gene>
<evidence type="ECO:0000313" key="2">
    <source>
        <dbReference type="EMBL" id="MFC3040109.1"/>
    </source>
</evidence>
<dbReference type="InterPro" id="IPR007445">
    <property type="entry name" value="PilO"/>
</dbReference>
<dbReference type="Proteomes" id="UP001595279">
    <property type="component" value="Unassembled WGS sequence"/>
</dbReference>
<dbReference type="InterPro" id="IPR014717">
    <property type="entry name" value="Transl_elong_EF1B/ribsomal_bS6"/>
</dbReference>
<dbReference type="Pfam" id="PF04350">
    <property type="entry name" value="PilO"/>
    <property type="match status" value="1"/>
</dbReference>
<evidence type="ECO:0000313" key="3">
    <source>
        <dbReference type="Proteomes" id="UP001595279"/>
    </source>
</evidence>
<dbReference type="Gene3D" id="3.30.70.60">
    <property type="match status" value="1"/>
</dbReference>
<accession>A0ABV7CV34</accession>
<proteinExistence type="predicted"/>
<keyword evidence="3" id="KW-1185">Reference proteome</keyword>
<evidence type="ECO:0000256" key="1">
    <source>
        <dbReference type="SAM" id="Coils"/>
    </source>
</evidence>
<dbReference type="EMBL" id="JBHRSA010000031">
    <property type="protein sequence ID" value="MFC3040109.1"/>
    <property type="molecule type" value="Genomic_DNA"/>
</dbReference>
<reference evidence="3" key="1">
    <citation type="journal article" date="2019" name="Int. J. Syst. Evol. Microbiol.">
        <title>The Global Catalogue of Microorganisms (GCM) 10K type strain sequencing project: providing services to taxonomists for standard genome sequencing and annotation.</title>
        <authorList>
            <consortium name="The Broad Institute Genomics Platform"/>
            <consortium name="The Broad Institute Genome Sequencing Center for Infectious Disease"/>
            <person name="Wu L."/>
            <person name="Ma J."/>
        </authorList>
    </citation>
    <scope>NUCLEOTIDE SEQUENCE [LARGE SCALE GENOMIC DNA]</scope>
    <source>
        <strain evidence="3">KCTC 13128</strain>
    </source>
</reference>
<dbReference type="RefSeq" id="WP_390270860.1">
    <property type="nucleotide sequence ID" value="NZ_JBHRSA010000031.1"/>
</dbReference>
<sequence>MRKWNKGDVLAVSTVIFASILAYVGMNSLFIQPVAEEVESTSRQAKQFQGQYEQLLEAREQAETDQELAAVREQVPAREAPESILRNLEALTGGTGVTIDHLAEGENTADEEAPLAELTYTLQASAASLGEINLFMEEMEQSDRLMLIDGFQLQKGEDAVTVSLSFTAYYSG</sequence>
<organism evidence="2 3">
    <name type="scientific">Virgibacillus xinjiangensis</name>
    <dbReference type="NCBI Taxonomy" id="393090"/>
    <lineage>
        <taxon>Bacteria</taxon>
        <taxon>Bacillati</taxon>
        <taxon>Bacillota</taxon>
        <taxon>Bacilli</taxon>
        <taxon>Bacillales</taxon>
        <taxon>Bacillaceae</taxon>
        <taxon>Virgibacillus</taxon>
    </lineage>
</organism>
<protein>
    <submittedName>
        <fullName evidence="2">Type 4a pilus biogenesis protein PilO</fullName>
    </submittedName>
</protein>
<keyword evidence="1" id="KW-0175">Coiled coil</keyword>
<feature type="coiled-coil region" evidence="1">
    <location>
        <begin position="38"/>
        <end position="65"/>
    </location>
</feature>
<comment type="caution">
    <text evidence="2">The sequence shown here is derived from an EMBL/GenBank/DDBJ whole genome shotgun (WGS) entry which is preliminary data.</text>
</comment>
<name>A0ABV7CV34_9BACI</name>